<dbReference type="EMBL" id="CAJOBA010003835">
    <property type="protein sequence ID" value="CAF3694465.1"/>
    <property type="molecule type" value="Genomic_DNA"/>
</dbReference>
<dbReference type="AlphaFoldDB" id="A0A814CZC2"/>
<dbReference type="Gene3D" id="3.30.70.330">
    <property type="match status" value="2"/>
</dbReference>
<evidence type="ECO:0000313" key="6">
    <source>
        <dbReference type="EMBL" id="CAF3694465.1"/>
    </source>
</evidence>
<name>A0A814CZC2_9BILA</name>
<dbReference type="InterPro" id="IPR000504">
    <property type="entry name" value="RRM_dom"/>
</dbReference>
<proteinExistence type="predicted"/>
<evidence type="ECO:0000313" key="4">
    <source>
        <dbReference type="EMBL" id="CAF0916346.1"/>
    </source>
</evidence>
<dbReference type="SMART" id="SM00360">
    <property type="entry name" value="RRM"/>
    <property type="match status" value="2"/>
</dbReference>
<feature type="domain" description="RRM" evidence="3">
    <location>
        <begin position="166"/>
        <end position="242"/>
    </location>
</feature>
<evidence type="ECO:0000256" key="2">
    <source>
        <dbReference type="SAM" id="MobiDB-lite"/>
    </source>
</evidence>
<feature type="compositionally biased region" description="Basic residues" evidence="2">
    <location>
        <begin position="309"/>
        <end position="398"/>
    </location>
</feature>
<dbReference type="Proteomes" id="UP000663829">
    <property type="component" value="Unassembled WGS sequence"/>
</dbReference>
<dbReference type="InterPro" id="IPR025164">
    <property type="entry name" value="Toastrack_DUF4097"/>
</dbReference>
<dbReference type="Pfam" id="PF13349">
    <property type="entry name" value="DUF4097"/>
    <property type="match status" value="1"/>
</dbReference>
<dbReference type="PROSITE" id="PS50102">
    <property type="entry name" value="RRM"/>
    <property type="match status" value="2"/>
</dbReference>
<dbReference type="OrthoDB" id="5984441at2759"/>
<reference evidence="5" key="1">
    <citation type="submission" date="2021-02" db="EMBL/GenBank/DDBJ databases">
        <authorList>
            <person name="Nowell W R."/>
        </authorList>
    </citation>
    <scope>NUCLEOTIDE SEQUENCE</scope>
</reference>
<evidence type="ECO:0000313" key="8">
    <source>
        <dbReference type="Proteomes" id="UP000663829"/>
    </source>
</evidence>
<dbReference type="Pfam" id="PF00076">
    <property type="entry name" value="RRM_1"/>
    <property type="match status" value="1"/>
</dbReference>
<dbReference type="PANTHER" id="PTHR34094:SF1">
    <property type="entry name" value="PROTEIN FAM185A"/>
    <property type="match status" value="1"/>
</dbReference>
<dbReference type="InterPro" id="IPR012677">
    <property type="entry name" value="Nucleotide-bd_a/b_plait_sf"/>
</dbReference>
<protein>
    <recommendedName>
        <fullName evidence="3">RRM domain-containing protein</fullName>
    </recommendedName>
</protein>
<dbReference type="InterPro" id="IPR035979">
    <property type="entry name" value="RBD_domain_sf"/>
</dbReference>
<dbReference type="PANTHER" id="PTHR34094">
    <property type="match status" value="1"/>
</dbReference>
<accession>A0A814CZC2</accession>
<dbReference type="EMBL" id="CAJNOK010003834">
    <property type="protein sequence ID" value="CAF0916346.1"/>
    <property type="molecule type" value="Genomic_DNA"/>
</dbReference>
<gene>
    <name evidence="5" type="ORF">GPM918_LOCUS11049</name>
    <name evidence="4" type="ORF">OVA965_LOCUS10388</name>
    <name evidence="7" type="ORF">SRO942_LOCUS11046</name>
    <name evidence="6" type="ORF">TMI583_LOCUS10384</name>
</gene>
<evidence type="ECO:0000313" key="5">
    <source>
        <dbReference type="EMBL" id="CAF0947379.1"/>
    </source>
</evidence>
<dbReference type="EMBL" id="CAJNOQ010002249">
    <property type="protein sequence ID" value="CAF0947379.1"/>
    <property type="molecule type" value="Genomic_DNA"/>
</dbReference>
<dbReference type="Proteomes" id="UP000682733">
    <property type="component" value="Unassembled WGS sequence"/>
</dbReference>
<keyword evidence="1" id="KW-0694">RNA-binding</keyword>
<feature type="compositionally biased region" description="Basic residues" evidence="2">
    <location>
        <begin position="263"/>
        <end position="275"/>
    </location>
</feature>
<feature type="region of interest" description="Disordered" evidence="2">
    <location>
        <begin position="248"/>
        <end position="409"/>
    </location>
</feature>
<dbReference type="SUPFAM" id="SSF54928">
    <property type="entry name" value="RNA-binding domain, RBD"/>
    <property type="match status" value="2"/>
</dbReference>
<evidence type="ECO:0000259" key="3">
    <source>
        <dbReference type="PROSITE" id="PS50102"/>
    </source>
</evidence>
<comment type="caution">
    <text evidence="5">The sequence shown here is derived from an EMBL/GenBank/DDBJ whole genome shotgun (WGS) entry which is preliminary data.</text>
</comment>
<dbReference type="Proteomes" id="UP000677228">
    <property type="component" value="Unassembled WGS sequence"/>
</dbReference>
<organism evidence="5 8">
    <name type="scientific">Didymodactylos carnosus</name>
    <dbReference type="NCBI Taxonomy" id="1234261"/>
    <lineage>
        <taxon>Eukaryota</taxon>
        <taxon>Metazoa</taxon>
        <taxon>Spiralia</taxon>
        <taxon>Gnathifera</taxon>
        <taxon>Rotifera</taxon>
        <taxon>Eurotatoria</taxon>
        <taxon>Bdelloidea</taxon>
        <taxon>Philodinida</taxon>
        <taxon>Philodinidae</taxon>
        <taxon>Didymodactylos</taxon>
    </lineage>
</organism>
<feature type="domain" description="RRM" evidence="3">
    <location>
        <begin position="8"/>
        <end position="88"/>
    </location>
</feature>
<sequence>MASLVSSRVIQISNVSCQCMKDQLKALFSFFGRIDDLQLYPDSDTVASTVNGKVGFIKFDRLDAVYGALNMTNTIFIDKPLIITQVFENSIPDETEAMNYCAPLNPNVTLIPGGPTWPSTVINRIVGQGPQSLIETFDPELTDKNLPPYPSLPGSLDHSKAEEIRRTVYLSNIDKNVGLDVLHEFLSQIGEIRFIRAAYTDENADVRGAYVEFSEQPSIPKVLSINGFSLFGRPLKVNHSTSCVIKPATTRGLRNDDDEGSRSRSRTRSQTRLKTRTPSPIVKRSKDLISSSFDDLNNNVTSTSNNRRSSSRGKRRSRSTKRRHGSSSKSRSKHRSRSKSRTKSSKAAKSSRRSSKSPSSRSKKRSRSRRRSRSKSRDRKKEKSRSKKRSRTRSKSRSKKDSSSARKRSRSKSKVVYFNCIPSLFCSKCLVYFQQYRTLGYLPILLGKWPKQNNYVKGIFTQQLRTLDTSPSLLLRNENVQTIYTQTVNISKSGRIEIKCPFNLYITPTDVKDFPRGDKAFFTIYGDSGFKYTKEFWNKLFKFSAIFNEEDKVLHINGQFTELGFKELLEQAHTLEVCCELPSIYELDIHCLDNNNVNVEYFDCPSVNITTKRGGCSMKNIVANSIVVHSQSGNITCSGSMHGAIDLSTERDGVINASKLQGSFIRLKMEDGTIQVKSVYSDHFLIQGRKGNLLLRKLQGRGIVDLNRGSIKIKSMDGDISVQCEIGDVDAFFSTVTGLSTIRAQNGMHICDVQLGVIDTVPVHLSLVGKRVQIAEEAEGQMETTKKRGMVHAQGFISSKSSSTIDVSAPNGTIALNVRDWFSTIKLDKHVD</sequence>
<keyword evidence="8" id="KW-1185">Reference proteome</keyword>
<evidence type="ECO:0000313" key="7">
    <source>
        <dbReference type="EMBL" id="CAF3723402.1"/>
    </source>
</evidence>
<dbReference type="EMBL" id="CAJOBC010002248">
    <property type="protein sequence ID" value="CAF3723402.1"/>
    <property type="molecule type" value="Genomic_DNA"/>
</dbReference>
<evidence type="ECO:0000256" key="1">
    <source>
        <dbReference type="PROSITE-ProRule" id="PRU00176"/>
    </source>
</evidence>
<dbReference type="GO" id="GO:0003723">
    <property type="term" value="F:RNA binding"/>
    <property type="evidence" value="ECO:0007669"/>
    <property type="project" value="UniProtKB-UniRule"/>
</dbReference>
<feature type="compositionally biased region" description="Polar residues" evidence="2">
    <location>
        <begin position="288"/>
        <end position="306"/>
    </location>
</feature>
<dbReference type="Proteomes" id="UP000681722">
    <property type="component" value="Unassembled WGS sequence"/>
</dbReference>